<dbReference type="AlphaFoldDB" id="A0ABD3BAG9"/>
<proteinExistence type="predicted"/>
<gene>
    <name evidence="1" type="ORF">CASFOL_041966</name>
</gene>
<accession>A0ABD3BAG9</accession>
<organism evidence="1 2">
    <name type="scientific">Castilleja foliolosa</name>
    <dbReference type="NCBI Taxonomy" id="1961234"/>
    <lineage>
        <taxon>Eukaryota</taxon>
        <taxon>Viridiplantae</taxon>
        <taxon>Streptophyta</taxon>
        <taxon>Embryophyta</taxon>
        <taxon>Tracheophyta</taxon>
        <taxon>Spermatophyta</taxon>
        <taxon>Magnoliopsida</taxon>
        <taxon>eudicotyledons</taxon>
        <taxon>Gunneridae</taxon>
        <taxon>Pentapetalae</taxon>
        <taxon>asterids</taxon>
        <taxon>lamiids</taxon>
        <taxon>Lamiales</taxon>
        <taxon>Orobanchaceae</taxon>
        <taxon>Pedicularideae</taxon>
        <taxon>Castillejinae</taxon>
        <taxon>Castilleja</taxon>
    </lineage>
</organism>
<reference evidence="2" key="1">
    <citation type="journal article" date="2024" name="IScience">
        <title>Strigolactones Initiate the Formation of Haustorium-like Structures in Castilleja.</title>
        <authorList>
            <person name="Buerger M."/>
            <person name="Peterson D."/>
            <person name="Chory J."/>
        </authorList>
    </citation>
    <scope>NUCLEOTIDE SEQUENCE [LARGE SCALE GENOMIC DNA]</scope>
</reference>
<sequence length="44" mass="4634">MVTGSGADVWGSRWLDDGRSGGSRGCAAEVSRRWAFAGGYVVSR</sequence>
<protein>
    <submittedName>
        <fullName evidence="1">Uncharacterized protein</fullName>
    </submittedName>
</protein>
<dbReference type="Proteomes" id="UP001632038">
    <property type="component" value="Unassembled WGS sequence"/>
</dbReference>
<evidence type="ECO:0000313" key="1">
    <source>
        <dbReference type="EMBL" id="KAL3613892.1"/>
    </source>
</evidence>
<name>A0ABD3BAG9_9LAMI</name>
<comment type="caution">
    <text evidence="1">The sequence shown here is derived from an EMBL/GenBank/DDBJ whole genome shotgun (WGS) entry which is preliminary data.</text>
</comment>
<evidence type="ECO:0000313" key="2">
    <source>
        <dbReference type="Proteomes" id="UP001632038"/>
    </source>
</evidence>
<keyword evidence="2" id="KW-1185">Reference proteome</keyword>
<dbReference type="EMBL" id="JAVIJP010000107">
    <property type="protein sequence ID" value="KAL3613892.1"/>
    <property type="molecule type" value="Genomic_DNA"/>
</dbReference>